<dbReference type="Proteomes" id="UP000515211">
    <property type="component" value="Chromosome 1"/>
</dbReference>
<accession>A0A6P4C724</accession>
<dbReference type="KEGG" id="adu:107471088"/>
<proteinExistence type="predicted"/>
<feature type="domain" description="Transposase MuDR plant" evidence="1">
    <location>
        <begin position="32"/>
        <end position="94"/>
    </location>
</feature>
<sequence>MKTPHNSEDELESNGKSDEFSILKEGQRFGELKLQVGMKFNTKQEFKDVVQEFTIQEERWIKFIKQDSVRCRAVCQVDECCWIEYASRDHEDCCWQIKIFYDDHICPRKNSNRATNRAWLASKLVKKVRKYLNFKQCEAVEYFKSKCDLILHRNSIARALADARNVVYQDEKAQYAMLRDYVETLLKNNLKSTVKIGVTPLLDGQIMFEKMYVCLSGCKNRFKAGYRPLIGLDSAFLETQIGGQILSAMAQDANHHIYVITWAIVNIENKENWK</sequence>
<dbReference type="RefSeq" id="XP_015946026.1">
    <property type="nucleotide sequence ID" value="XM_016090540.1"/>
</dbReference>
<evidence type="ECO:0000313" key="2">
    <source>
        <dbReference type="Proteomes" id="UP000515211"/>
    </source>
</evidence>
<dbReference type="AlphaFoldDB" id="A0A6P4C724"/>
<reference evidence="3" key="2">
    <citation type="submission" date="2025-08" db="UniProtKB">
        <authorList>
            <consortium name="RefSeq"/>
        </authorList>
    </citation>
    <scope>IDENTIFICATION</scope>
    <source>
        <tissue evidence="3">Whole plant</tissue>
    </source>
</reference>
<gene>
    <name evidence="3" type="primary">LOC107471088</name>
</gene>
<evidence type="ECO:0000313" key="3">
    <source>
        <dbReference type="RefSeq" id="XP_015946026.1"/>
    </source>
</evidence>
<reference evidence="2" key="1">
    <citation type="journal article" date="2016" name="Nat. Genet.">
        <title>The genome sequences of Arachis duranensis and Arachis ipaensis, the diploid ancestors of cultivated peanut.</title>
        <authorList>
            <person name="Bertioli D.J."/>
            <person name="Cannon S.B."/>
            <person name="Froenicke L."/>
            <person name="Huang G."/>
            <person name="Farmer A.D."/>
            <person name="Cannon E.K."/>
            <person name="Liu X."/>
            <person name="Gao D."/>
            <person name="Clevenger J."/>
            <person name="Dash S."/>
            <person name="Ren L."/>
            <person name="Moretzsohn M.C."/>
            <person name="Shirasawa K."/>
            <person name="Huang W."/>
            <person name="Vidigal B."/>
            <person name="Abernathy B."/>
            <person name="Chu Y."/>
            <person name="Niederhuth C.E."/>
            <person name="Umale P."/>
            <person name="Araujo A.C."/>
            <person name="Kozik A."/>
            <person name="Kim K.D."/>
            <person name="Burow M.D."/>
            <person name="Varshney R.K."/>
            <person name="Wang X."/>
            <person name="Zhang X."/>
            <person name="Barkley N."/>
            <person name="Guimaraes P.M."/>
            <person name="Isobe S."/>
            <person name="Guo B."/>
            <person name="Liao B."/>
            <person name="Stalker H.T."/>
            <person name="Schmitz R.J."/>
            <person name="Scheffler B.E."/>
            <person name="Leal-Bertioli S.C."/>
            <person name="Xun X."/>
            <person name="Jackson S.A."/>
            <person name="Michelmore R."/>
            <person name="Ozias-Akins P."/>
        </authorList>
    </citation>
    <scope>NUCLEOTIDE SEQUENCE [LARGE SCALE GENOMIC DNA]</scope>
    <source>
        <strain evidence="2">cv. V14167</strain>
    </source>
</reference>
<organism evidence="2 3">
    <name type="scientific">Arachis duranensis</name>
    <name type="common">Wild peanut</name>
    <dbReference type="NCBI Taxonomy" id="130453"/>
    <lineage>
        <taxon>Eukaryota</taxon>
        <taxon>Viridiplantae</taxon>
        <taxon>Streptophyta</taxon>
        <taxon>Embryophyta</taxon>
        <taxon>Tracheophyta</taxon>
        <taxon>Spermatophyta</taxon>
        <taxon>Magnoliopsida</taxon>
        <taxon>eudicotyledons</taxon>
        <taxon>Gunneridae</taxon>
        <taxon>Pentapetalae</taxon>
        <taxon>rosids</taxon>
        <taxon>fabids</taxon>
        <taxon>Fabales</taxon>
        <taxon>Fabaceae</taxon>
        <taxon>Papilionoideae</taxon>
        <taxon>50 kb inversion clade</taxon>
        <taxon>dalbergioids sensu lato</taxon>
        <taxon>Dalbergieae</taxon>
        <taxon>Pterocarpus clade</taxon>
        <taxon>Arachis</taxon>
    </lineage>
</organism>
<dbReference type="PANTHER" id="PTHR31973">
    <property type="entry name" value="POLYPROTEIN, PUTATIVE-RELATED"/>
    <property type="match status" value="1"/>
</dbReference>
<dbReference type="Pfam" id="PF03108">
    <property type="entry name" value="DBD_Tnp_Mut"/>
    <property type="match status" value="1"/>
</dbReference>
<keyword evidence="2" id="KW-1185">Reference proteome</keyword>
<name>A0A6P4C724_ARADU</name>
<evidence type="ECO:0000259" key="1">
    <source>
        <dbReference type="Pfam" id="PF03108"/>
    </source>
</evidence>
<dbReference type="GeneID" id="107471088"/>
<dbReference type="InterPro" id="IPR004332">
    <property type="entry name" value="Transposase_MuDR"/>
</dbReference>
<dbReference type="PANTHER" id="PTHR31973:SF187">
    <property type="entry name" value="MUTATOR TRANSPOSASE MUDRA PROTEIN"/>
    <property type="match status" value="1"/>
</dbReference>
<protein>
    <submittedName>
        <fullName evidence="3">Uncharacterized protein LOC107471088</fullName>
    </submittedName>
</protein>